<protein>
    <recommendedName>
        <fullName evidence="3">BZIP domain-containing protein</fullName>
    </recommendedName>
</protein>
<sequence>MDLSMCEASENCLYRHKKFDQGKRPREEDVLQDLEQLNGARSTAANALLLNPYFCGVERVSTPFSTDSNCSSDYVGFVSRFNASSTPSSKRRRLLSGGQYGGEDSGIALTPKKQTAADESQPREQLKRQLKLSALAQPPKKKQKVTDVQQAGGIAAKQNYTTPTKRHNSSTSGIGVNSTHNNIPGNTAINASTNTSAVSNANTSANKNNRTNLLPNKSVTPVIANSIKTVLKPTVVGTLELPTTVGPVASNSGQQLDTSVVLSRIGEDKLRSICTYHTNMVRTFPKKERSPKDQERRNKNTIACRMSRRVKKLEQIALEEECKEFEAQELAMTEDMLRATAYLEQLELLIAGIQSSDDEESEIDVVNVGDENDASVVGIAAGAAPRLPQANALPSHSSRSSAFTIASLLGNNSSKNA</sequence>
<reference evidence="2" key="2">
    <citation type="journal article" date="2015" name="Gigascience">
        <title>Reconstructing a comprehensive transcriptome assembly of a white-pupal translocated strain of the pest fruit fly Bactrocera cucurbitae.</title>
        <authorList>
            <person name="Sim S.B."/>
            <person name="Calla B."/>
            <person name="Hall B."/>
            <person name="DeRego T."/>
            <person name="Geib S.M."/>
        </authorList>
    </citation>
    <scope>NUCLEOTIDE SEQUENCE</scope>
</reference>
<organism evidence="2">
    <name type="scientific">Zeugodacus cucurbitae</name>
    <name type="common">Melon fruit fly</name>
    <name type="synonym">Bactrocera cucurbitae</name>
    <dbReference type="NCBI Taxonomy" id="28588"/>
    <lineage>
        <taxon>Eukaryota</taxon>
        <taxon>Metazoa</taxon>
        <taxon>Ecdysozoa</taxon>
        <taxon>Arthropoda</taxon>
        <taxon>Hexapoda</taxon>
        <taxon>Insecta</taxon>
        <taxon>Pterygota</taxon>
        <taxon>Neoptera</taxon>
        <taxon>Endopterygota</taxon>
        <taxon>Diptera</taxon>
        <taxon>Brachycera</taxon>
        <taxon>Muscomorpha</taxon>
        <taxon>Tephritoidea</taxon>
        <taxon>Tephritidae</taxon>
        <taxon>Zeugodacus</taxon>
        <taxon>Zeugodacus</taxon>
    </lineage>
</organism>
<reference evidence="2" key="1">
    <citation type="submission" date="2014-11" db="EMBL/GenBank/DDBJ databases">
        <authorList>
            <person name="Geib S."/>
        </authorList>
    </citation>
    <scope>NUCLEOTIDE SEQUENCE</scope>
</reference>
<dbReference type="CDD" id="cd14686">
    <property type="entry name" value="bZIP"/>
    <property type="match status" value="1"/>
</dbReference>
<name>A0A0A1WWM6_ZEUCU</name>
<accession>A0A0A1WWM6</accession>
<proteinExistence type="predicted"/>
<evidence type="ECO:0008006" key="3">
    <source>
        <dbReference type="Google" id="ProtNLM"/>
    </source>
</evidence>
<feature type="compositionally biased region" description="Polar residues" evidence="1">
    <location>
        <begin position="158"/>
        <end position="177"/>
    </location>
</feature>
<feature type="region of interest" description="Disordered" evidence="1">
    <location>
        <begin position="84"/>
        <end position="177"/>
    </location>
</feature>
<dbReference type="AlphaFoldDB" id="A0A0A1WWM6"/>
<gene>
    <name evidence="2" type="ORF">g.35604</name>
</gene>
<evidence type="ECO:0000313" key="2">
    <source>
        <dbReference type="EMBL" id="JAD03056.1"/>
    </source>
</evidence>
<dbReference type="EMBL" id="GBXI01011236">
    <property type="protein sequence ID" value="JAD03056.1"/>
    <property type="molecule type" value="Transcribed_RNA"/>
</dbReference>
<evidence type="ECO:0000256" key="1">
    <source>
        <dbReference type="SAM" id="MobiDB-lite"/>
    </source>
</evidence>